<feature type="domain" description="CCR4-NOT transcription complex subunit 1-like NOT1 connector" evidence="3">
    <location>
        <begin position="81"/>
        <end position="261"/>
    </location>
</feature>
<dbReference type="AlphaFoldDB" id="A0A1X2GRA9"/>
<dbReference type="PANTHER" id="PTHR13162">
    <property type="entry name" value="CCR4-NOT TRANSCRIPTION COMPLEX"/>
    <property type="match status" value="1"/>
</dbReference>
<evidence type="ECO:0000259" key="2">
    <source>
        <dbReference type="Pfam" id="PF04054"/>
    </source>
</evidence>
<proteinExistence type="predicted"/>
<dbReference type="InterPro" id="IPR040398">
    <property type="entry name" value="Not1"/>
</dbReference>
<dbReference type="Gene3D" id="1.25.40.800">
    <property type="match status" value="1"/>
</dbReference>
<dbReference type="InterPro" id="IPR007196">
    <property type="entry name" value="CCR4-Not_Not1_C"/>
</dbReference>
<evidence type="ECO:0000256" key="1">
    <source>
        <dbReference type="SAM" id="MobiDB-lite"/>
    </source>
</evidence>
<evidence type="ECO:0000259" key="3">
    <source>
        <dbReference type="Pfam" id="PF25097"/>
    </source>
</evidence>
<protein>
    <submittedName>
        <fullName evidence="4">Not1-domain-containing protein</fullName>
    </submittedName>
</protein>
<dbReference type="GO" id="GO:0030015">
    <property type="term" value="C:CCR4-NOT core complex"/>
    <property type="evidence" value="ECO:0007669"/>
    <property type="project" value="InterPro"/>
</dbReference>
<dbReference type="CDD" id="cd20710">
    <property type="entry name" value="NOT1_connector"/>
    <property type="match status" value="1"/>
</dbReference>
<dbReference type="Pfam" id="PF25097">
    <property type="entry name" value="ARM_Cnot1"/>
    <property type="match status" value="1"/>
</dbReference>
<dbReference type="GO" id="GO:0000932">
    <property type="term" value="C:P-body"/>
    <property type="evidence" value="ECO:0007669"/>
    <property type="project" value="TreeGrafter"/>
</dbReference>
<name>A0A1X2GRA9_9FUNG</name>
<feature type="compositionally biased region" description="Low complexity" evidence="1">
    <location>
        <begin position="23"/>
        <end position="54"/>
    </location>
</feature>
<accession>A0A1X2GRA9</accession>
<keyword evidence="5" id="KW-1185">Reference proteome</keyword>
<evidence type="ECO:0000313" key="5">
    <source>
        <dbReference type="Proteomes" id="UP000242146"/>
    </source>
</evidence>
<dbReference type="GO" id="GO:0000288">
    <property type="term" value="P:nuclear-transcribed mRNA catabolic process, deadenylation-dependent decay"/>
    <property type="evidence" value="ECO:0007669"/>
    <property type="project" value="TreeGrafter"/>
</dbReference>
<dbReference type="OrthoDB" id="1933107at2759"/>
<dbReference type="GO" id="GO:0060090">
    <property type="term" value="F:molecular adaptor activity"/>
    <property type="evidence" value="ECO:0007669"/>
    <property type="project" value="TreeGrafter"/>
</dbReference>
<comment type="caution">
    <text evidence="4">The sequence shown here is derived from an EMBL/GenBank/DDBJ whole genome shotgun (WGS) entry which is preliminary data.</text>
</comment>
<dbReference type="Pfam" id="PF04054">
    <property type="entry name" value="Not1"/>
    <property type="match status" value="1"/>
</dbReference>
<feature type="region of interest" description="Disordered" evidence="1">
    <location>
        <begin position="23"/>
        <end position="63"/>
    </location>
</feature>
<sequence>MPSPHSYAVPKMRLYEMFAQKSGTSSSFDGNTSSSSLPQQQPSSTSQHSLPPQHMNDFMNPPPSSSTNDLIMAKLEQMLVELDRLIQHSGIITFSLLPPNHDICLVMRQMPLLISQSLNPEQAMLTFLEKIVYMLYKSTSTLALEAYTLFLQSLFDMAPEAGKETLLWLVYADDERKYNASVISMLIRYQLLPLEEFDNQLAKHVQLKPDTTVINFASELIRICLLSSTPFTSMEDHTMTILALRNSQDSSTVPALMDDLRQRVSDVYPMIKLDGVDYLELRLILAEWNRLCQHPACHRLFLEGIAKRLVVATKDDDSQCYFLRMALETCVQHYIQGKPKAIHWVDALARLVAQWTALISDPAKQVALIGHTMSVIVLILAQYHENLGMRFNQKPFFRILSLLLIELCKLQSVQIDDGILTCYCDTLYALQPLRFPGFAVSWLQMISHRVLLPQLLGKSDRRGWDMYHKLVLCLLKFLGPLLDKQVLQTSTKAFYRGTLRYLVVLLHDFPEFLCEYYMVFVQVIPHSCIQLRNMVLSAFPLVMHFPDPLTPDLCLELLPECTESPAMVMSFAHVLPPPCHAKIQEYILGQSSSIDQDILSLVLTPEQTIREDVLNALVLCVAMPVIKVPLASNPALQLYTSLIQQLSSNGSYLLLSAMADHLRYPNSHTHFFSQALLTLFRDMPEPVKEQITRILLERLIVNRPHPWGLLATFIALIKEPKFWNYSFVRSSPEIERLFENVGRCVL</sequence>
<dbReference type="Proteomes" id="UP000242146">
    <property type="component" value="Unassembled WGS sequence"/>
</dbReference>
<evidence type="ECO:0000313" key="4">
    <source>
        <dbReference type="EMBL" id="ORX59649.1"/>
    </source>
</evidence>
<gene>
    <name evidence="4" type="ORF">DM01DRAFT_1333114</name>
</gene>
<dbReference type="PANTHER" id="PTHR13162:SF8">
    <property type="entry name" value="CCR4-NOT TRANSCRIPTION COMPLEX SUBUNIT 1"/>
    <property type="match status" value="1"/>
</dbReference>
<organism evidence="4 5">
    <name type="scientific">Hesseltinella vesiculosa</name>
    <dbReference type="NCBI Taxonomy" id="101127"/>
    <lineage>
        <taxon>Eukaryota</taxon>
        <taxon>Fungi</taxon>
        <taxon>Fungi incertae sedis</taxon>
        <taxon>Mucoromycota</taxon>
        <taxon>Mucoromycotina</taxon>
        <taxon>Mucoromycetes</taxon>
        <taxon>Mucorales</taxon>
        <taxon>Cunninghamellaceae</taxon>
        <taxon>Hesseltinella</taxon>
    </lineage>
</organism>
<reference evidence="4 5" key="1">
    <citation type="submission" date="2016-07" db="EMBL/GenBank/DDBJ databases">
        <title>Pervasive Adenine N6-methylation of Active Genes in Fungi.</title>
        <authorList>
            <consortium name="DOE Joint Genome Institute"/>
            <person name="Mondo S.J."/>
            <person name="Dannebaum R.O."/>
            <person name="Kuo R.C."/>
            <person name="Labutti K."/>
            <person name="Haridas S."/>
            <person name="Kuo A."/>
            <person name="Salamov A."/>
            <person name="Ahrendt S.R."/>
            <person name="Lipzen A."/>
            <person name="Sullivan W."/>
            <person name="Andreopoulos W.B."/>
            <person name="Clum A."/>
            <person name="Lindquist E."/>
            <person name="Daum C."/>
            <person name="Ramamoorthy G.K."/>
            <person name="Gryganskyi A."/>
            <person name="Culley D."/>
            <person name="Magnuson J.K."/>
            <person name="James T.Y."/>
            <person name="O'Malley M.A."/>
            <person name="Stajich J.E."/>
            <person name="Spatafora J.W."/>
            <person name="Visel A."/>
            <person name="Grigoriev I.V."/>
        </authorList>
    </citation>
    <scope>NUCLEOTIDE SEQUENCE [LARGE SCALE GENOMIC DNA]</scope>
    <source>
        <strain evidence="4 5">NRRL 3301</strain>
    </source>
</reference>
<dbReference type="EMBL" id="MCGT01000005">
    <property type="protein sequence ID" value="ORX59649.1"/>
    <property type="molecule type" value="Genomic_DNA"/>
</dbReference>
<dbReference type="InterPro" id="IPR055454">
    <property type="entry name" value="CNOT1-like_NOT1_connector"/>
</dbReference>
<feature type="domain" description="CCR4-Not complex component Not1 C-terminal" evidence="2">
    <location>
        <begin position="412"/>
        <end position="741"/>
    </location>
</feature>
<dbReference type="GO" id="GO:0017148">
    <property type="term" value="P:negative regulation of translation"/>
    <property type="evidence" value="ECO:0007669"/>
    <property type="project" value="InterPro"/>
</dbReference>
<dbReference type="STRING" id="101127.A0A1X2GRA9"/>
<dbReference type="Gene3D" id="1.25.40.790">
    <property type="match status" value="1"/>
</dbReference>